<reference evidence="1 2" key="1">
    <citation type="journal article" date="2018" name="Sci. Rep.">
        <title>Genomic signatures of local adaptation to the degree of environmental predictability in rotifers.</title>
        <authorList>
            <person name="Franch-Gras L."/>
            <person name="Hahn C."/>
            <person name="Garcia-Roger E.M."/>
            <person name="Carmona M.J."/>
            <person name="Serra M."/>
            <person name="Gomez A."/>
        </authorList>
    </citation>
    <scope>NUCLEOTIDE SEQUENCE [LARGE SCALE GENOMIC DNA]</scope>
    <source>
        <strain evidence="1">HYR1</strain>
    </source>
</reference>
<keyword evidence="2" id="KW-1185">Reference proteome</keyword>
<protein>
    <submittedName>
        <fullName evidence="1">Uncharacterized protein</fullName>
    </submittedName>
</protein>
<dbReference type="Proteomes" id="UP000276133">
    <property type="component" value="Unassembled WGS sequence"/>
</dbReference>
<comment type="caution">
    <text evidence="1">The sequence shown here is derived from an EMBL/GenBank/DDBJ whole genome shotgun (WGS) entry which is preliminary data.</text>
</comment>
<sequence>MDEEEPVKGMQRLLNFTSLFIRKGKSLMLLNFTSLFIRKGKSLMVSDFLVAHSSCPFFYLNEDEWEKAIEKYSSLLEYHGIKYEERTCTGSVVPGQDDYHHVDTVHGPLKGESNGLRQIALEFGYELDPKIRLKERFWWCLVGYNDGATYGQVLKAYFSGKSKKHFIFEILSLKEQQLFKGFAIFGTLGLNFL</sequence>
<proteinExistence type="predicted"/>
<gene>
    <name evidence="1" type="ORF">BpHYR1_012666</name>
</gene>
<name>A0A3M7Q5H5_BRAPC</name>
<dbReference type="AlphaFoldDB" id="A0A3M7Q5H5"/>
<evidence type="ECO:0000313" key="2">
    <source>
        <dbReference type="Proteomes" id="UP000276133"/>
    </source>
</evidence>
<organism evidence="1 2">
    <name type="scientific">Brachionus plicatilis</name>
    <name type="common">Marine rotifer</name>
    <name type="synonym">Brachionus muelleri</name>
    <dbReference type="NCBI Taxonomy" id="10195"/>
    <lineage>
        <taxon>Eukaryota</taxon>
        <taxon>Metazoa</taxon>
        <taxon>Spiralia</taxon>
        <taxon>Gnathifera</taxon>
        <taxon>Rotifera</taxon>
        <taxon>Eurotatoria</taxon>
        <taxon>Monogononta</taxon>
        <taxon>Pseudotrocha</taxon>
        <taxon>Ploima</taxon>
        <taxon>Brachionidae</taxon>
        <taxon>Brachionus</taxon>
    </lineage>
</organism>
<dbReference type="EMBL" id="REGN01007308">
    <property type="protein sequence ID" value="RNA06686.1"/>
    <property type="molecule type" value="Genomic_DNA"/>
</dbReference>
<accession>A0A3M7Q5H5</accession>
<evidence type="ECO:0000313" key="1">
    <source>
        <dbReference type="EMBL" id="RNA06686.1"/>
    </source>
</evidence>